<dbReference type="EMBL" id="LXQA010831978">
    <property type="protein sequence ID" value="MCI73134.1"/>
    <property type="molecule type" value="Genomic_DNA"/>
</dbReference>
<keyword evidence="3" id="KW-1185">Reference proteome</keyword>
<feature type="compositionally biased region" description="Acidic residues" evidence="1">
    <location>
        <begin position="23"/>
        <end position="34"/>
    </location>
</feature>
<evidence type="ECO:0000313" key="3">
    <source>
        <dbReference type="Proteomes" id="UP000265520"/>
    </source>
</evidence>
<feature type="region of interest" description="Disordered" evidence="1">
    <location>
        <begin position="1"/>
        <end position="45"/>
    </location>
</feature>
<feature type="non-terminal residue" evidence="2">
    <location>
        <position position="71"/>
    </location>
</feature>
<dbReference type="Proteomes" id="UP000265520">
    <property type="component" value="Unassembled WGS sequence"/>
</dbReference>
<name>A0A392UKH3_9FABA</name>
<feature type="compositionally biased region" description="Basic and acidic residues" evidence="1">
    <location>
        <begin position="35"/>
        <end position="45"/>
    </location>
</feature>
<sequence>MVPVVNSDDGRDDASVDGVANSGEDDDSGYDMDVDMSKDTQHGGRLEVVGVRTMCGQVAKGGENFCEKSTD</sequence>
<proteinExistence type="predicted"/>
<accession>A0A392UKH3</accession>
<organism evidence="2 3">
    <name type="scientific">Trifolium medium</name>
    <dbReference type="NCBI Taxonomy" id="97028"/>
    <lineage>
        <taxon>Eukaryota</taxon>
        <taxon>Viridiplantae</taxon>
        <taxon>Streptophyta</taxon>
        <taxon>Embryophyta</taxon>
        <taxon>Tracheophyta</taxon>
        <taxon>Spermatophyta</taxon>
        <taxon>Magnoliopsida</taxon>
        <taxon>eudicotyledons</taxon>
        <taxon>Gunneridae</taxon>
        <taxon>Pentapetalae</taxon>
        <taxon>rosids</taxon>
        <taxon>fabids</taxon>
        <taxon>Fabales</taxon>
        <taxon>Fabaceae</taxon>
        <taxon>Papilionoideae</taxon>
        <taxon>50 kb inversion clade</taxon>
        <taxon>NPAAA clade</taxon>
        <taxon>Hologalegina</taxon>
        <taxon>IRL clade</taxon>
        <taxon>Trifolieae</taxon>
        <taxon>Trifolium</taxon>
    </lineage>
</organism>
<comment type="caution">
    <text evidence="2">The sequence shown here is derived from an EMBL/GenBank/DDBJ whole genome shotgun (WGS) entry which is preliminary data.</text>
</comment>
<evidence type="ECO:0000313" key="2">
    <source>
        <dbReference type="EMBL" id="MCI73134.1"/>
    </source>
</evidence>
<protein>
    <submittedName>
        <fullName evidence="2">Uncharacterized protein</fullName>
    </submittedName>
</protein>
<evidence type="ECO:0000256" key="1">
    <source>
        <dbReference type="SAM" id="MobiDB-lite"/>
    </source>
</evidence>
<reference evidence="2 3" key="1">
    <citation type="journal article" date="2018" name="Front. Plant Sci.">
        <title>Red Clover (Trifolium pratense) and Zigzag Clover (T. medium) - A Picture of Genomic Similarities and Differences.</title>
        <authorList>
            <person name="Dluhosova J."/>
            <person name="Istvanek J."/>
            <person name="Nedelnik J."/>
            <person name="Repkova J."/>
        </authorList>
    </citation>
    <scope>NUCLEOTIDE SEQUENCE [LARGE SCALE GENOMIC DNA]</scope>
    <source>
        <strain evidence="3">cv. 10/8</strain>
        <tissue evidence="2">Leaf</tissue>
    </source>
</reference>
<dbReference type="AlphaFoldDB" id="A0A392UKH3"/>